<accession>A0ABQ3ITQ8</accession>
<keyword evidence="2" id="KW-0548">Nucleotidyltransferase</keyword>
<organism evidence="4 5">
    <name type="scientific">Thalassotalea profundi</name>
    <dbReference type="NCBI Taxonomy" id="2036687"/>
    <lineage>
        <taxon>Bacteria</taxon>
        <taxon>Pseudomonadati</taxon>
        <taxon>Pseudomonadota</taxon>
        <taxon>Gammaproteobacteria</taxon>
        <taxon>Alteromonadales</taxon>
        <taxon>Colwelliaceae</taxon>
        <taxon>Thalassotalea</taxon>
    </lineage>
</organism>
<evidence type="ECO:0000313" key="5">
    <source>
        <dbReference type="Proteomes" id="UP000626370"/>
    </source>
</evidence>
<keyword evidence="2" id="KW-0808">Transferase</keyword>
<evidence type="ECO:0000256" key="2">
    <source>
        <dbReference type="ARBA" id="ARBA00022932"/>
    </source>
</evidence>
<evidence type="ECO:0000256" key="3">
    <source>
        <dbReference type="ARBA" id="ARBA00049244"/>
    </source>
</evidence>
<dbReference type="RefSeq" id="WP_189378145.1">
    <property type="nucleotide sequence ID" value="NZ_BNAH01000007.1"/>
</dbReference>
<dbReference type="Pfam" id="PF13177">
    <property type="entry name" value="DNA_pol3_delta2"/>
    <property type="match status" value="1"/>
</dbReference>
<dbReference type="EC" id="2.7.7.7" evidence="1"/>
<keyword evidence="5" id="KW-1185">Reference proteome</keyword>
<dbReference type="InterPro" id="IPR050238">
    <property type="entry name" value="DNA_Rep/Repair_Clamp_Loader"/>
</dbReference>
<evidence type="ECO:0000256" key="1">
    <source>
        <dbReference type="ARBA" id="ARBA00012417"/>
    </source>
</evidence>
<evidence type="ECO:0000313" key="4">
    <source>
        <dbReference type="EMBL" id="GHE90699.1"/>
    </source>
</evidence>
<dbReference type="Proteomes" id="UP000626370">
    <property type="component" value="Unassembled WGS sequence"/>
</dbReference>
<dbReference type="InterPro" id="IPR027417">
    <property type="entry name" value="P-loop_NTPase"/>
</dbReference>
<comment type="catalytic activity">
    <reaction evidence="3">
        <text>DNA(n) + a 2'-deoxyribonucleoside 5'-triphosphate = DNA(n+1) + diphosphate</text>
        <dbReference type="Rhea" id="RHEA:22508"/>
        <dbReference type="Rhea" id="RHEA-COMP:17339"/>
        <dbReference type="Rhea" id="RHEA-COMP:17340"/>
        <dbReference type="ChEBI" id="CHEBI:33019"/>
        <dbReference type="ChEBI" id="CHEBI:61560"/>
        <dbReference type="ChEBI" id="CHEBI:173112"/>
        <dbReference type="EC" id="2.7.7.7"/>
    </reaction>
</comment>
<sequence>MMHKWLNEQQRSLSSLLKQNRVPHAFIISGADGTGKLLLAQWLIGILACEKNGFQEDNVYPNEILQQCGECKSCQLLKGHGHPDHLVVDTSGNSIGVDQIRQVTTFFEKTALLGRNQSAIIEAADTMTESAANALLKTLEEPTANSHIILLTTEISRLLPTIISRCRQISIRATDQELNNNIAINYVTTFASLKTENVNGDTALLNEFMLLFYQFLANPEERSRLLLFMQTHTQSLNWCEGLIADLMRYNQGWLNNNENTAIDQQILARLQHLTHDDIWQVQLLISACKKQILLLTQANRNFQIEKLLAQMTFYLIQAYAVDR</sequence>
<dbReference type="Gene3D" id="3.40.50.300">
    <property type="entry name" value="P-loop containing nucleotide triphosphate hydrolases"/>
    <property type="match status" value="1"/>
</dbReference>
<name>A0ABQ3ITQ8_9GAMM</name>
<dbReference type="PANTHER" id="PTHR11669">
    <property type="entry name" value="REPLICATION FACTOR C / DNA POLYMERASE III GAMMA-TAU SUBUNIT"/>
    <property type="match status" value="1"/>
</dbReference>
<dbReference type="PANTHER" id="PTHR11669:SF8">
    <property type="entry name" value="DNA POLYMERASE III SUBUNIT DELTA"/>
    <property type="match status" value="1"/>
</dbReference>
<gene>
    <name evidence="4" type="ORF">GCM10011501_20130</name>
</gene>
<proteinExistence type="predicted"/>
<comment type="caution">
    <text evidence="4">The sequence shown here is derived from an EMBL/GenBank/DDBJ whole genome shotgun (WGS) entry which is preliminary data.</text>
</comment>
<reference evidence="5" key="1">
    <citation type="journal article" date="2019" name="Int. J. Syst. Evol. Microbiol.">
        <title>The Global Catalogue of Microorganisms (GCM) 10K type strain sequencing project: providing services to taxonomists for standard genome sequencing and annotation.</title>
        <authorList>
            <consortium name="The Broad Institute Genomics Platform"/>
            <consortium name="The Broad Institute Genome Sequencing Center for Infectious Disease"/>
            <person name="Wu L."/>
            <person name="Ma J."/>
        </authorList>
    </citation>
    <scope>NUCLEOTIDE SEQUENCE [LARGE SCALE GENOMIC DNA]</scope>
    <source>
        <strain evidence="5">CGMCC 1.15922</strain>
    </source>
</reference>
<keyword evidence="2" id="KW-0239">DNA-directed DNA polymerase</keyword>
<protein>
    <recommendedName>
        <fullName evidence="1">DNA-directed DNA polymerase</fullName>
        <ecNumber evidence="1">2.7.7.7</ecNumber>
    </recommendedName>
</protein>
<dbReference type="EMBL" id="BNAH01000007">
    <property type="protein sequence ID" value="GHE90699.1"/>
    <property type="molecule type" value="Genomic_DNA"/>
</dbReference>
<dbReference type="SUPFAM" id="SSF52540">
    <property type="entry name" value="P-loop containing nucleoside triphosphate hydrolases"/>
    <property type="match status" value="1"/>
</dbReference>